<dbReference type="Gene3D" id="2.30.30.400">
    <property type="entry name" value="Rof-like"/>
    <property type="match status" value="1"/>
</dbReference>
<accession>A0A193LFV9</accession>
<dbReference type="InterPro" id="IPR038626">
    <property type="entry name" value="Rof-like_sf"/>
</dbReference>
<dbReference type="InterPro" id="IPR023534">
    <property type="entry name" value="Rof/RNase_P-like"/>
</dbReference>
<dbReference type="AlphaFoldDB" id="A0A193LFV9"/>
<evidence type="ECO:0008006" key="3">
    <source>
        <dbReference type="Google" id="ProtNLM"/>
    </source>
</evidence>
<keyword evidence="2" id="KW-1185">Reference proteome</keyword>
<name>A0A193LFV9_9GAMM</name>
<dbReference type="KEGG" id="woc:BA177_09195"/>
<organism evidence="1 2">
    <name type="scientific">Woeseia oceani</name>
    <dbReference type="NCBI Taxonomy" id="1548547"/>
    <lineage>
        <taxon>Bacteria</taxon>
        <taxon>Pseudomonadati</taxon>
        <taxon>Pseudomonadota</taxon>
        <taxon>Gammaproteobacteria</taxon>
        <taxon>Woeseiales</taxon>
        <taxon>Woeseiaceae</taxon>
        <taxon>Woeseia</taxon>
    </lineage>
</organism>
<gene>
    <name evidence="1" type="ORF">BA177_09195</name>
</gene>
<dbReference type="SUPFAM" id="SSF101744">
    <property type="entry name" value="Rof/RNase P subunit-like"/>
    <property type="match status" value="1"/>
</dbReference>
<dbReference type="RefSeq" id="WP_068615618.1">
    <property type="nucleotide sequence ID" value="NZ_CP016268.1"/>
</dbReference>
<dbReference type="InterPro" id="IPR009778">
    <property type="entry name" value="ROF"/>
</dbReference>
<sequence>MNDDSYTPIDCGVHDQLELACMRGLAMRLTTESECLTGVPLTTRTSPERAEWLVFQLASGKREIRLDHIRKLEPLDGRQTSEPIVFAPQR</sequence>
<dbReference type="Proteomes" id="UP000092695">
    <property type="component" value="Chromosome"/>
</dbReference>
<evidence type="ECO:0000313" key="1">
    <source>
        <dbReference type="EMBL" id="ANO51353.1"/>
    </source>
</evidence>
<proteinExistence type="predicted"/>
<reference evidence="1 2" key="1">
    <citation type="submission" date="2016-06" db="EMBL/GenBank/DDBJ databases">
        <title>Complete genome sequence of a deep-branching marine Gamma Proteobacterium Woeseia oceani type strain XK5.</title>
        <authorList>
            <person name="Mu D."/>
            <person name="Du Z."/>
        </authorList>
    </citation>
    <scope>NUCLEOTIDE SEQUENCE [LARGE SCALE GENOMIC DNA]</scope>
    <source>
        <strain evidence="1 2">XK5</strain>
    </source>
</reference>
<dbReference type="EMBL" id="CP016268">
    <property type="protein sequence ID" value="ANO51353.1"/>
    <property type="molecule type" value="Genomic_DNA"/>
</dbReference>
<evidence type="ECO:0000313" key="2">
    <source>
        <dbReference type="Proteomes" id="UP000092695"/>
    </source>
</evidence>
<protein>
    <recommendedName>
        <fullName evidence="3">Transcriptional antiterminator, Rof</fullName>
    </recommendedName>
</protein>
<dbReference type="Pfam" id="PF07073">
    <property type="entry name" value="ROF"/>
    <property type="match status" value="1"/>
</dbReference>